<sequence length="122" mass="13990">MVFEAPHPGRRVTLSKSDEKLKRDEHSSEMRSHEPKPSIETKPQQKKVSRVRVRRRPSQFTVEGADFSEILAVAEEMGENSKIKSQRLRGLHVTLLLYLAKECGDYENLDPNEANDMETAIK</sequence>
<proteinExistence type="predicted"/>
<accession>A0A3P6RQ79</accession>
<dbReference type="EMBL" id="UYRV01015998">
    <property type="protein sequence ID" value="VDK61527.1"/>
    <property type="molecule type" value="Genomic_DNA"/>
</dbReference>
<feature type="compositionally biased region" description="Basic and acidic residues" evidence="1">
    <location>
        <begin position="16"/>
        <end position="39"/>
    </location>
</feature>
<keyword evidence="3" id="KW-1185">Reference proteome</keyword>
<evidence type="ECO:0000313" key="3">
    <source>
        <dbReference type="Proteomes" id="UP000271889"/>
    </source>
</evidence>
<feature type="region of interest" description="Disordered" evidence="1">
    <location>
        <begin position="1"/>
        <end position="55"/>
    </location>
</feature>
<gene>
    <name evidence="2" type="ORF">CGOC_LOCUS5323</name>
</gene>
<protein>
    <submittedName>
        <fullName evidence="2">Uncharacterized protein</fullName>
    </submittedName>
</protein>
<organism evidence="2 3">
    <name type="scientific">Cylicostephanus goldi</name>
    <name type="common">Nematode worm</name>
    <dbReference type="NCBI Taxonomy" id="71465"/>
    <lineage>
        <taxon>Eukaryota</taxon>
        <taxon>Metazoa</taxon>
        <taxon>Ecdysozoa</taxon>
        <taxon>Nematoda</taxon>
        <taxon>Chromadorea</taxon>
        <taxon>Rhabditida</taxon>
        <taxon>Rhabditina</taxon>
        <taxon>Rhabditomorpha</taxon>
        <taxon>Strongyloidea</taxon>
        <taxon>Strongylidae</taxon>
        <taxon>Cylicostephanus</taxon>
    </lineage>
</organism>
<evidence type="ECO:0000313" key="2">
    <source>
        <dbReference type="EMBL" id="VDK61527.1"/>
    </source>
</evidence>
<evidence type="ECO:0000256" key="1">
    <source>
        <dbReference type="SAM" id="MobiDB-lite"/>
    </source>
</evidence>
<name>A0A3P6RQ79_CYLGO</name>
<dbReference type="OrthoDB" id="10629501at2759"/>
<feature type="compositionally biased region" description="Basic residues" evidence="1">
    <location>
        <begin position="44"/>
        <end position="55"/>
    </location>
</feature>
<dbReference type="Proteomes" id="UP000271889">
    <property type="component" value="Unassembled WGS sequence"/>
</dbReference>
<reference evidence="2 3" key="1">
    <citation type="submission" date="2018-11" db="EMBL/GenBank/DDBJ databases">
        <authorList>
            <consortium name="Pathogen Informatics"/>
        </authorList>
    </citation>
    <scope>NUCLEOTIDE SEQUENCE [LARGE SCALE GENOMIC DNA]</scope>
</reference>
<dbReference type="AlphaFoldDB" id="A0A3P6RQ79"/>